<dbReference type="CDD" id="cd16917">
    <property type="entry name" value="HATPase_UhpB-NarQ-NarX-like"/>
    <property type="match status" value="1"/>
</dbReference>
<keyword evidence="12" id="KW-0418">Kinase</keyword>
<feature type="compositionally biased region" description="Low complexity" evidence="19">
    <location>
        <begin position="15"/>
        <end position="45"/>
    </location>
</feature>
<feature type="domain" description="PAS" evidence="21">
    <location>
        <begin position="117"/>
        <end position="148"/>
    </location>
</feature>
<evidence type="ECO:0000313" key="24">
    <source>
        <dbReference type="Proteomes" id="UP000234789"/>
    </source>
</evidence>
<keyword evidence="8" id="KW-0597">Phosphoprotein</keyword>
<comment type="caution">
    <text evidence="23">The sequence shown here is derived from an EMBL/GenBank/DDBJ whole genome shotgun (WGS) entry which is preliminary data.</text>
</comment>
<evidence type="ECO:0000259" key="22">
    <source>
        <dbReference type="PROSITE" id="PS50113"/>
    </source>
</evidence>
<dbReference type="NCBIfam" id="TIGR00229">
    <property type="entry name" value="sensory_box"/>
    <property type="match status" value="1"/>
</dbReference>
<evidence type="ECO:0000256" key="15">
    <source>
        <dbReference type="ARBA" id="ARBA00023012"/>
    </source>
</evidence>
<dbReference type="PROSITE" id="PS50112">
    <property type="entry name" value="PAS"/>
    <property type="match status" value="1"/>
</dbReference>
<dbReference type="PANTHER" id="PTHR24421:SF10">
    <property type="entry name" value="NITRATE_NITRITE SENSOR PROTEIN NARQ"/>
    <property type="match status" value="1"/>
</dbReference>
<dbReference type="InterPro" id="IPR000014">
    <property type="entry name" value="PAS"/>
</dbReference>
<evidence type="ECO:0000256" key="5">
    <source>
        <dbReference type="ARBA" id="ARBA00017322"/>
    </source>
</evidence>
<dbReference type="InterPro" id="IPR003594">
    <property type="entry name" value="HATPase_dom"/>
</dbReference>
<accession>A0A2N5N2N5</accession>
<evidence type="ECO:0000256" key="1">
    <source>
        <dbReference type="ARBA" id="ARBA00000085"/>
    </source>
</evidence>
<keyword evidence="6" id="KW-0004">4Fe-4S</keyword>
<evidence type="ECO:0000256" key="11">
    <source>
        <dbReference type="ARBA" id="ARBA00022741"/>
    </source>
</evidence>
<dbReference type="SMART" id="SM00387">
    <property type="entry name" value="HATPase_c"/>
    <property type="match status" value="1"/>
</dbReference>
<evidence type="ECO:0000256" key="17">
    <source>
        <dbReference type="ARBA" id="ARBA00024827"/>
    </source>
</evidence>
<dbReference type="InterPro" id="IPR011712">
    <property type="entry name" value="Sig_transdc_His_kin_sub3_dim/P"/>
</dbReference>
<feature type="domain" description="Histidine kinase" evidence="20">
    <location>
        <begin position="342"/>
        <end position="430"/>
    </location>
</feature>
<evidence type="ECO:0000256" key="4">
    <source>
        <dbReference type="ARBA" id="ARBA00012438"/>
    </source>
</evidence>
<evidence type="ECO:0000256" key="3">
    <source>
        <dbReference type="ARBA" id="ARBA00004496"/>
    </source>
</evidence>
<evidence type="ECO:0000256" key="7">
    <source>
        <dbReference type="ARBA" id="ARBA00022490"/>
    </source>
</evidence>
<dbReference type="GO" id="GO:0051539">
    <property type="term" value="F:4 iron, 4 sulfur cluster binding"/>
    <property type="evidence" value="ECO:0007669"/>
    <property type="project" value="UniProtKB-KW"/>
</dbReference>
<dbReference type="PRINTS" id="PR00344">
    <property type="entry name" value="BCTRLSENSOR"/>
</dbReference>
<evidence type="ECO:0000256" key="19">
    <source>
        <dbReference type="SAM" id="MobiDB-lite"/>
    </source>
</evidence>
<evidence type="ECO:0000256" key="6">
    <source>
        <dbReference type="ARBA" id="ARBA00022485"/>
    </source>
</evidence>
<dbReference type="EC" id="2.7.13.3" evidence="4"/>
<keyword evidence="14" id="KW-0408">Iron</keyword>
<dbReference type="InterPro" id="IPR000700">
    <property type="entry name" value="PAS-assoc_C"/>
</dbReference>
<dbReference type="InterPro" id="IPR005467">
    <property type="entry name" value="His_kinase_dom"/>
</dbReference>
<dbReference type="InterPro" id="IPR004358">
    <property type="entry name" value="Sig_transdc_His_kin-like_C"/>
</dbReference>
<evidence type="ECO:0000256" key="10">
    <source>
        <dbReference type="ARBA" id="ARBA00022723"/>
    </source>
</evidence>
<dbReference type="GO" id="GO:0046872">
    <property type="term" value="F:metal ion binding"/>
    <property type="evidence" value="ECO:0007669"/>
    <property type="project" value="UniProtKB-KW"/>
</dbReference>
<keyword evidence="15" id="KW-0902">Two-component regulatory system</keyword>
<keyword evidence="11" id="KW-0547">Nucleotide-binding</keyword>
<evidence type="ECO:0000256" key="12">
    <source>
        <dbReference type="ARBA" id="ARBA00022777"/>
    </source>
</evidence>
<evidence type="ECO:0000256" key="18">
    <source>
        <dbReference type="ARBA" id="ARBA00030800"/>
    </source>
</evidence>
<dbReference type="Proteomes" id="UP000234789">
    <property type="component" value="Unassembled WGS sequence"/>
</dbReference>
<proteinExistence type="predicted"/>
<feature type="compositionally biased region" description="Basic and acidic residues" evidence="19">
    <location>
        <begin position="1"/>
        <end position="14"/>
    </location>
</feature>
<dbReference type="SMART" id="SM00086">
    <property type="entry name" value="PAC"/>
    <property type="match status" value="1"/>
</dbReference>
<evidence type="ECO:0000259" key="21">
    <source>
        <dbReference type="PROSITE" id="PS50112"/>
    </source>
</evidence>
<comment type="subcellular location">
    <subcellularLocation>
        <location evidence="3">Cytoplasm</location>
    </subcellularLocation>
</comment>
<keyword evidence="9" id="KW-0808">Transferase</keyword>
<keyword evidence="13" id="KW-0067">ATP-binding</keyword>
<dbReference type="GO" id="GO:0000155">
    <property type="term" value="F:phosphorelay sensor kinase activity"/>
    <property type="evidence" value="ECO:0007669"/>
    <property type="project" value="InterPro"/>
</dbReference>
<dbReference type="GO" id="GO:0046983">
    <property type="term" value="F:protein dimerization activity"/>
    <property type="evidence" value="ECO:0007669"/>
    <property type="project" value="InterPro"/>
</dbReference>
<dbReference type="Gene3D" id="1.20.5.1930">
    <property type="match status" value="1"/>
</dbReference>
<dbReference type="GO" id="GO:0005524">
    <property type="term" value="F:ATP binding"/>
    <property type="evidence" value="ECO:0007669"/>
    <property type="project" value="UniProtKB-KW"/>
</dbReference>
<evidence type="ECO:0000256" key="16">
    <source>
        <dbReference type="ARBA" id="ARBA00023014"/>
    </source>
</evidence>
<evidence type="ECO:0000256" key="13">
    <source>
        <dbReference type="ARBA" id="ARBA00022840"/>
    </source>
</evidence>
<protein>
    <recommendedName>
        <fullName evidence="5">Oxygen sensor histidine kinase NreB</fullName>
        <ecNumber evidence="4">2.7.13.3</ecNumber>
    </recommendedName>
    <alternativeName>
        <fullName evidence="18">Nitrogen regulation protein B</fullName>
    </alternativeName>
</protein>
<dbReference type="Pfam" id="PF02518">
    <property type="entry name" value="HATPase_c"/>
    <property type="match status" value="1"/>
</dbReference>
<evidence type="ECO:0000256" key="8">
    <source>
        <dbReference type="ARBA" id="ARBA00022553"/>
    </source>
</evidence>
<dbReference type="GO" id="GO:0016020">
    <property type="term" value="C:membrane"/>
    <property type="evidence" value="ECO:0007669"/>
    <property type="project" value="InterPro"/>
</dbReference>
<dbReference type="Gene3D" id="3.30.450.20">
    <property type="entry name" value="PAS domain"/>
    <property type="match status" value="1"/>
</dbReference>
<dbReference type="SUPFAM" id="SSF55874">
    <property type="entry name" value="ATPase domain of HSP90 chaperone/DNA topoisomerase II/histidine kinase"/>
    <property type="match status" value="1"/>
</dbReference>
<dbReference type="PANTHER" id="PTHR24421">
    <property type="entry name" value="NITRATE/NITRITE SENSOR PROTEIN NARX-RELATED"/>
    <property type="match status" value="1"/>
</dbReference>
<keyword evidence="7" id="KW-0963">Cytoplasm</keyword>
<dbReference type="InterPro" id="IPR035965">
    <property type="entry name" value="PAS-like_dom_sf"/>
</dbReference>
<name>A0A2N5N2N5_9BACL</name>
<dbReference type="Pfam" id="PF07730">
    <property type="entry name" value="HisKA_3"/>
    <property type="match status" value="1"/>
</dbReference>
<feature type="domain" description="PAC" evidence="22">
    <location>
        <begin position="175"/>
        <end position="227"/>
    </location>
</feature>
<evidence type="ECO:0000259" key="20">
    <source>
        <dbReference type="PROSITE" id="PS50109"/>
    </source>
</evidence>
<dbReference type="AlphaFoldDB" id="A0A2N5N2N5"/>
<dbReference type="PROSITE" id="PS50109">
    <property type="entry name" value="HIS_KIN"/>
    <property type="match status" value="1"/>
</dbReference>
<gene>
    <name evidence="23" type="ORF">B8V81_3021</name>
</gene>
<organism evidence="23 24">
    <name type="scientific">Paenibacillus pasadenensis</name>
    <dbReference type="NCBI Taxonomy" id="217090"/>
    <lineage>
        <taxon>Bacteria</taxon>
        <taxon>Bacillati</taxon>
        <taxon>Bacillota</taxon>
        <taxon>Bacilli</taxon>
        <taxon>Bacillales</taxon>
        <taxon>Paenibacillaceae</taxon>
        <taxon>Paenibacillus</taxon>
    </lineage>
</organism>
<feature type="region of interest" description="Disordered" evidence="19">
    <location>
        <begin position="1"/>
        <end position="45"/>
    </location>
</feature>
<reference evidence="23 24" key="1">
    <citation type="submission" date="2017-05" db="EMBL/GenBank/DDBJ databases">
        <title>Functional genome analysis of Paenibacillus pasadenensis strain R16: insights on endophytic life style and antifungal activity.</title>
        <authorList>
            <person name="Passera A."/>
            <person name="Marcolungo L."/>
            <person name="Casati P."/>
            <person name="Brasca M."/>
            <person name="Quaglino F."/>
            <person name="Delledonne M."/>
        </authorList>
    </citation>
    <scope>NUCLEOTIDE SEQUENCE [LARGE SCALE GENOMIC DNA]</scope>
    <source>
        <strain evidence="23 24">R16</strain>
    </source>
</reference>
<keyword evidence="16" id="KW-0411">Iron-sulfur</keyword>
<sequence length="433" mass="47306">MTETGREKEGEPRPESGAAGASAAEEGAGASAPEQAAGAAGACAEHAEAASTALEQAAEVAGASASSPAPGEIGANVELLLEGIGSRMDDPRFRELLRQSLRQLSNVKFALDEASIVAVTDAAGRIRYVNDRFCAISGYAREELIGQTHRIVKSGHHDPAFFRELWSRISSGQVWKGEIRNRSKNGRLYWVDTTIVPFADESGRPYQYLAIRHEVTELKETQDQLQQAMAGMMQIQEEERRRFSRELHDGIGQSLFSLKISLDRMLLEGADTRLESLRTDVSQLMEEVRGMAWELRPSVLDDLGVVPALRTYIQSFERHYGIRVRFVSTLSRRPELGAETALYRVVQEALTNLAKYAGVSEASVSLKEEEGRLEALVRDDGAGFEPLQPRGGGVGLFSMEERARAAGGVLEVRSAPGLGTEVKLTLPAERKQP</sequence>
<comment type="cofactor">
    <cofactor evidence="2">
        <name>[4Fe-4S] cluster</name>
        <dbReference type="ChEBI" id="CHEBI:49883"/>
    </cofactor>
</comment>
<comment type="catalytic activity">
    <reaction evidence="1">
        <text>ATP + protein L-histidine = ADP + protein N-phospho-L-histidine.</text>
        <dbReference type="EC" id="2.7.13.3"/>
    </reaction>
</comment>
<evidence type="ECO:0000256" key="14">
    <source>
        <dbReference type="ARBA" id="ARBA00023004"/>
    </source>
</evidence>
<dbReference type="PROSITE" id="PS50113">
    <property type="entry name" value="PAC"/>
    <property type="match status" value="1"/>
</dbReference>
<dbReference type="InterPro" id="IPR036890">
    <property type="entry name" value="HATPase_C_sf"/>
</dbReference>
<dbReference type="CDD" id="cd00130">
    <property type="entry name" value="PAS"/>
    <property type="match status" value="1"/>
</dbReference>
<dbReference type="InterPro" id="IPR001610">
    <property type="entry name" value="PAC"/>
</dbReference>
<dbReference type="InterPro" id="IPR013655">
    <property type="entry name" value="PAS_fold_3"/>
</dbReference>
<comment type="function">
    <text evidence="17">Member of the two-component regulatory system NreB/NreC involved in the control of dissimilatory nitrate/nitrite reduction in response to oxygen. NreB functions as a direct oxygen sensor histidine kinase which is autophosphorylated, in the absence of oxygen, probably at the conserved histidine residue, and transfers its phosphate group probably to a conserved aspartate residue of NreC. NreB/NreC activates the expression of the nitrate (narGHJI) and nitrite (nir) reductase operons, as well as the putative nitrate transporter gene narT.</text>
</comment>
<evidence type="ECO:0000313" key="23">
    <source>
        <dbReference type="EMBL" id="PLT44590.1"/>
    </source>
</evidence>
<keyword evidence="10" id="KW-0479">Metal-binding</keyword>
<dbReference type="InterPro" id="IPR050482">
    <property type="entry name" value="Sensor_HK_TwoCompSys"/>
</dbReference>
<dbReference type="Gene3D" id="3.30.565.10">
    <property type="entry name" value="Histidine kinase-like ATPase, C-terminal domain"/>
    <property type="match status" value="1"/>
</dbReference>
<evidence type="ECO:0000256" key="9">
    <source>
        <dbReference type="ARBA" id="ARBA00022679"/>
    </source>
</evidence>
<dbReference type="SUPFAM" id="SSF55785">
    <property type="entry name" value="PYP-like sensor domain (PAS domain)"/>
    <property type="match status" value="1"/>
</dbReference>
<dbReference type="SMART" id="SM00091">
    <property type="entry name" value="PAS"/>
    <property type="match status" value="1"/>
</dbReference>
<dbReference type="Pfam" id="PF08447">
    <property type="entry name" value="PAS_3"/>
    <property type="match status" value="1"/>
</dbReference>
<evidence type="ECO:0000256" key="2">
    <source>
        <dbReference type="ARBA" id="ARBA00001966"/>
    </source>
</evidence>
<dbReference type="EMBL" id="NFEZ01000004">
    <property type="protein sequence ID" value="PLT44590.1"/>
    <property type="molecule type" value="Genomic_DNA"/>
</dbReference>
<keyword evidence="24" id="KW-1185">Reference proteome</keyword>
<dbReference type="GO" id="GO:0005737">
    <property type="term" value="C:cytoplasm"/>
    <property type="evidence" value="ECO:0007669"/>
    <property type="project" value="UniProtKB-SubCell"/>
</dbReference>